<reference evidence="10" key="1">
    <citation type="submission" date="2025-08" db="UniProtKB">
        <authorList>
            <consortium name="RefSeq"/>
        </authorList>
    </citation>
    <scope>IDENTIFICATION</scope>
    <source>
        <tissue evidence="10">Entire body</tissue>
    </source>
</reference>
<evidence type="ECO:0000313" key="10">
    <source>
        <dbReference type="RefSeq" id="XP_018318467.1"/>
    </source>
</evidence>
<evidence type="ECO:0000256" key="3">
    <source>
        <dbReference type="ARBA" id="ARBA00022771"/>
    </source>
</evidence>
<feature type="domain" description="C2H2-type" evidence="8">
    <location>
        <begin position="46"/>
        <end position="69"/>
    </location>
</feature>
<keyword evidence="1" id="KW-0479">Metal-binding</keyword>
<feature type="domain" description="C2H2-type" evidence="8">
    <location>
        <begin position="351"/>
        <end position="374"/>
    </location>
</feature>
<dbReference type="GO" id="GO:0001228">
    <property type="term" value="F:DNA-binding transcription activator activity, RNA polymerase II-specific"/>
    <property type="evidence" value="ECO:0007669"/>
    <property type="project" value="TreeGrafter"/>
</dbReference>
<evidence type="ECO:0000256" key="4">
    <source>
        <dbReference type="ARBA" id="ARBA00022833"/>
    </source>
</evidence>
<keyword evidence="4" id="KW-0862">Zinc</keyword>
<protein>
    <submittedName>
        <fullName evidence="10">Zinc finger protein 624-like</fullName>
    </submittedName>
</protein>
<dbReference type="InParanoid" id="A0A1W4WDD8"/>
<sequence>MEQLRIKCSVCDKFLAKRKCLYAHLRNVHKVEPLPPAKPRLIEPKWDCGSCGKKFLYESSMKRHVKNIHETGDNGSRVASNRGTRRSRRPPTKRMRLICPQDNCGEKFPTSANLRQHLVGHHNVKIEFEDLTFSSTADFEQWKKQVEDETQSQYSMDSGARPLLNGTSKKTYNCNRSFTCKSKGIVTSKMGRACPARMELTFQNDMGSTISVKFWKTHCGHTEGIGQVNCKELGDGRIECKICKSIFFMRDDFEGHLCNGKAKEAKKVPCPTCQKPFSSAFNLKRHLHSHAKEKPFKCHLCEKQFPLNYELNRHFLTRHTNDTPLKCKLCSRSFLRADILEEHMKTCRKPFKCDQCGKTFTRKYSVFVHYWCVHKDGARISEKCHVCNKLFKHKIQLVEHMKSHHNVEWGDSHVEVAETKDTYQKAGKPSTTADEQLIENTALNIKKEEIFTTVNEPILKYEEKPVQLSEIILLKEEPKKEYFEIDENSNEAFAYLNTEVDENTN</sequence>
<dbReference type="KEGG" id="apln:108732270"/>
<dbReference type="RefSeq" id="XP_018318467.1">
    <property type="nucleotide sequence ID" value="XM_018462965.2"/>
</dbReference>
<dbReference type="Pfam" id="PF00096">
    <property type="entry name" value="zf-C2H2"/>
    <property type="match status" value="3"/>
</dbReference>
<keyword evidence="3 6" id="KW-0863">Zinc-finger</keyword>
<dbReference type="GO" id="GO:0008270">
    <property type="term" value="F:zinc ion binding"/>
    <property type="evidence" value="ECO:0007669"/>
    <property type="project" value="UniProtKB-KW"/>
</dbReference>
<evidence type="ECO:0000256" key="1">
    <source>
        <dbReference type="ARBA" id="ARBA00022723"/>
    </source>
</evidence>
<dbReference type="InterPro" id="IPR036236">
    <property type="entry name" value="Znf_C2H2_sf"/>
</dbReference>
<evidence type="ECO:0000313" key="9">
    <source>
        <dbReference type="Proteomes" id="UP000192223"/>
    </source>
</evidence>
<dbReference type="FunFam" id="3.30.160.60:FF:000100">
    <property type="entry name" value="Zinc finger 45-like"/>
    <property type="match status" value="1"/>
</dbReference>
<feature type="domain" description="C2H2-type" evidence="8">
    <location>
        <begin position="296"/>
        <end position="324"/>
    </location>
</feature>
<keyword evidence="2" id="KW-0677">Repeat</keyword>
<keyword evidence="9" id="KW-1185">Reference proteome</keyword>
<feature type="region of interest" description="Disordered" evidence="7">
    <location>
        <begin position="70"/>
        <end position="92"/>
    </location>
</feature>
<feature type="domain" description="C2H2-type" evidence="8">
    <location>
        <begin position="97"/>
        <end position="126"/>
    </location>
</feature>
<name>A0A1W4WDD8_AGRPL</name>
<dbReference type="STRING" id="224129.A0A1W4WDD8"/>
<dbReference type="PROSITE" id="PS00028">
    <property type="entry name" value="ZINC_FINGER_C2H2_1"/>
    <property type="match status" value="6"/>
</dbReference>
<dbReference type="PANTHER" id="PTHR24393">
    <property type="entry name" value="ZINC FINGER PROTEIN"/>
    <property type="match status" value="1"/>
</dbReference>
<dbReference type="Proteomes" id="UP000192223">
    <property type="component" value="Unplaced"/>
</dbReference>
<dbReference type="AlphaFoldDB" id="A0A1W4WDD8"/>
<dbReference type="PROSITE" id="PS50157">
    <property type="entry name" value="ZINC_FINGER_C2H2_2"/>
    <property type="match status" value="7"/>
</dbReference>
<accession>A0A1W4WDD8</accession>
<feature type="domain" description="C2H2-type" evidence="8">
    <location>
        <begin position="382"/>
        <end position="404"/>
    </location>
</feature>
<dbReference type="InterPro" id="IPR013087">
    <property type="entry name" value="Znf_C2H2_type"/>
</dbReference>
<feature type="compositionally biased region" description="Basic residues" evidence="7">
    <location>
        <begin position="83"/>
        <end position="92"/>
    </location>
</feature>
<dbReference type="GeneID" id="108732270"/>
<evidence type="ECO:0000256" key="6">
    <source>
        <dbReference type="PROSITE-ProRule" id="PRU00042"/>
    </source>
</evidence>
<dbReference type="GO" id="GO:0005634">
    <property type="term" value="C:nucleus"/>
    <property type="evidence" value="ECO:0007669"/>
    <property type="project" value="TreeGrafter"/>
</dbReference>
<evidence type="ECO:0000256" key="5">
    <source>
        <dbReference type="ARBA" id="ARBA00023242"/>
    </source>
</evidence>
<dbReference type="Gene3D" id="3.30.160.60">
    <property type="entry name" value="Classic Zinc Finger"/>
    <property type="match status" value="4"/>
</dbReference>
<feature type="domain" description="C2H2-type" evidence="8">
    <location>
        <begin position="268"/>
        <end position="295"/>
    </location>
</feature>
<dbReference type="PANTHER" id="PTHR24393:SF34">
    <property type="entry name" value="PR_SET DOMAIN 13"/>
    <property type="match status" value="1"/>
</dbReference>
<dbReference type="SUPFAM" id="SSF57667">
    <property type="entry name" value="beta-beta-alpha zinc fingers"/>
    <property type="match status" value="3"/>
</dbReference>
<organism evidence="9 10">
    <name type="scientific">Agrilus planipennis</name>
    <name type="common">Emerald ash borer</name>
    <name type="synonym">Agrilus marcopoli</name>
    <dbReference type="NCBI Taxonomy" id="224129"/>
    <lineage>
        <taxon>Eukaryota</taxon>
        <taxon>Metazoa</taxon>
        <taxon>Ecdysozoa</taxon>
        <taxon>Arthropoda</taxon>
        <taxon>Hexapoda</taxon>
        <taxon>Insecta</taxon>
        <taxon>Pterygota</taxon>
        <taxon>Neoptera</taxon>
        <taxon>Endopterygota</taxon>
        <taxon>Coleoptera</taxon>
        <taxon>Polyphaga</taxon>
        <taxon>Elateriformia</taxon>
        <taxon>Buprestoidea</taxon>
        <taxon>Buprestidae</taxon>
        <taxon>Agrilinae</taxon>
        <taxon>Agrilus</taxon>
    </lineage>
</organism>
<proteinExistence type="predicted"/>
<evidence type="ECO:0000256" key="7">
    <source>
        <dbReference type="SAM" id="MobiDB-lite"/>
    </source>
</evidence>
<evidence type="ECO:0000259" key="8">
    <source>
        <dbReference type="PROSITE" id="PS50157"/>
    </source>
</evidence>
<evidence type="ECO:0000256" key="2">
    <source>
        <dbReference type="ARBA" id="ARBA00022737"/>
    </source>
</evidence>
<gene>
    <name evidence="10" type="primary">LOC108732270</name>
</gene>
<keyword evidence="5" id="KW-0539">Nucleus</keyword>
<dbReference type="SMART" id="SM00355">
    <property type="entry name" value="ZnF_C2H2"/>
    <property type="match status" value="8"/>
</dbReference>
<dbReference type="GO" id="GO:0000978">
    <property type="term" value="F:RNA polymerase II cis-regulatory region sequence-specific DNA binding"/>
    <property type="evidence" value="ECO:0007669"/>
    <property type="project" value="TreeGrafter"/>
</dbReference>
<feature type="domain" description="C2H2-type" evidence="8">
    <location>
        <begin position="6"/>
        <end position="34"/>
    </location>
</feature>
<dbReference type="OrthoDB" id="3437960at2759"/>